<comment type="caution">
    <text evidence="3">The sequence shown here is derived from an EMBL/GenBank/DDBJ whole genome shotgun (WGS) entry which is preliminary data.</text>
</comment>
<evidence type="ECO:0000256" key="2">
    <source>
        <dbReference type="SAM" id="SignalP"/>
    </source>
</evidence>
<name>A0A3A8EP18_9GAMM</name>
<accession>A0A3A8EP18</accession>
<feature type="signal peptide" evidence="2">
    <location>
        <begin position="1"/>
        <end position="26"/>
    </location>
</feature>
<dbReference type="RefSeq" id="WP_004992262.1">
    <property type="nucleotide sequence ID" value="NZ_RAXU01000039.1"/>
</dbReference>
<feature type="compositionally biased region" description="Polar residues" evidence="1">
    <location>
        <begin position="25"/>
        <end position="38"/>
    </location>
</feature>
<keyword evidence="2" id="KW-0732">Signal</keyword>
<protein>
    <recommendedName>
        <fullName evidence="5">Copper resistance protein B</fullName>
    </recommendedName>
</protein>
<feature type="chain" id="PRO_5017203292" description="Copper resistance protein B" evidence="2">
    <location>
        <begin position="27"/>
        <end position="122"/>
    </location>
</feature>
<keyword evidence="4" id="KW-1185">Reference proteome</keyword>
<evidence type="ECO:0000256" key="1">
    <source>
        <dbReference type="SAM" id="MobiDB-lite"/>
    </source>
</evidence>
<dbReference type="Proteomes" id="UP000269001">
    <property type="component" value="Unassembled WGS sequence"/>
</dbReference>
<dbReference type="AlphaFoldDB" id="A0A3A8EP18"/>
<feature type="compositionally biased region" description="Basic and acidic residues" evidence="1">
    <location>
        <begin position="48"/>
        <end position="62"/>
    </location>
</feature>
<gene>
    <name evidence="3" type="ORF">D7V21_16455</name>
</gene>
<proteinExistence type="predicted"/>
<evidence type="ECO:0000313" key="3">
    <source>
        <dbReference type="EMBL" id="RKG30133.1"/>
    </source>
</evidence>
<dbReference type="EMBL" id="RAXU01000039">
    <property type="protein sequence ID" value="RKG30133.1"/>
    <property type="molecule type" value="Genomic_DNA"/>
</dbReference>
<feature type="compositionally biased region" description="Basic and acidic residues" evidence="1">
    <location>
        <begin position="72"/>
        <end position="114"/>
    </location>
</feature>
<sequence>MKTVVRRSLTILMCAGTLIAGTQSWAKDVSTSSATKTVKAQEPCTKPCKMEKDDKTQQDHSQHQSPNSSDMSKMDHSMMNMDHSKMDHSMMNMDHSKMDHSKMNMDHSKMDHSKMNMPSSNK</sequence>
<feature type="region of interest" description="Disordered" evidence="1">
    <location>
        <begin position="25"/>
        <end position="122"/>
    </location>
</feature>
<reference evidence="3 4" key="1">
    <citation type="submission" date="2018-09" db="EMBL/GenBank/DDBJ databases">
        <title>The draft genome of Acinetobacter spp. strains.</title>
        <authorList>
            <person name="Qin J."/>
            <person name="Feng Y."/>
            <person name="Zong Z."/>
        </authorList>
    </citation>
    <scope>NUCLEOTIDE SEQUENCE [LARGE SCALE GENOMIC DNA]</scope>
    <source>
        <strain evidence="3 4">WCHAc060096</strain>
    </source>
</reference>
<evidence type="ECO:0000313" key="4">
    <source>
        <dbReference type="Proteomes" id="UP000269001"/>
    </source>
</evidence>
<organism evidence="3 4">
    <name type="scientific">Acinetobacter guerrae</name>
    <dbReference type="NCBI Taxonomy" id="1843371"/>
    <lineage>
        <taxon>Bacteria</taxon>
        <taxon>Pseudomonadati</taxon>
        <taxon>Pseudomonadota</taxon>
        <taxon>Gammaproteobacteria</taxon>
        <taxon>Moraxellales</taxon>
        <taxon>Moraxellaceae</taxon>
        <taxon>Acinetobacter</taxon>
    </lineage>
</organism>
<evidence type="ECO:0008006" key="5">
    <source>
        <dbReference type="Google" id="ProtNLM"/>
    </source>
</evidence>